<dbReference type="Proteomes" id="UP000316759">
    <property type="component" value="Unassembled WGS sequence"/>
</dbReference>
<evidence type="ECO:0000313" key="2">
    <source>
        <dbReference type="EMBL" id="TPP58810.1"/>
    </source>
</evidence>
<evidence type="ECO:0000313" key="3">
    <source>
        <dbReference type="Proteomes" id="UP000316759"/>
    </source>
</evidence>
<organism evidence="2 3">
    <name type="scientific">Fasciola gigantica</name>
    <name type="common">Giant liver fluke</name>
    <dbReference type="NCBI Taxonomy" id="46835"/>
    <lineage>
        <taxon>Eukaryota</taxon>
        <taxon>Metazoa</taxon>
        <taxon>Spiralia</taxon>
        <taxon>Lophotrochozoa</taxon>
        <taxon>Platyhelminthes</taxon>
        <taxon>Trematoda</taxon>
        <taxon>Digenea</taxon>
        <taxon>Plagiorchiida</taxon>
        <taxon>Echinostomata</taxon>
        <taxon>Echinostomatoidea</taxon>
        <taxon>Fasciolidae</taxon>
        <taxon>Fasciola</taxon>
    </lineage>
</organism>
<proteinExistence type="predicted"/>
<dbReference type="InterPro" id="IPR011044">
    <property type="entry name" value="Quino_amine_DH_bsu"/>
</dbReference>
<feature type="region of interest" description="Disordered" evidence="1">
    <location>
        <begin position="329"/>
        <end position="349"/>
    </location>
</feature>
<gene>
    <name evidence="2" type="ORF">FGIG_11328</name>
</gene>
<dbReference type="OrthoDB" id="6279839at2759"/>
<feature type="compositionally biased region" description="Polar residues" evidence="1">
    <location>
        <begin position="331"/>
        <end position="345"/>
    </location>
</feature>
<feature type="compositionally biased region" description="Low complexity" evidence="1">
    <location>
        <begin position="169"/>
        <end position="206"/>
    </location>
</feature>
<dbReference type="EMBL" id="SUNJ01011519">
    <property type="protein sequence ID" value="TPP58810.1"/>
    <property type="molecule type" value="Genomic_DNA"/>
</dbReference>
<feature type="region of interest" description="Disordered" evidence="1">
    <location>
        <begin position="288"/>
        <end position="309"/>
    </location>
</feature>
<protein>
    <submittedName>
        <fullName evidence="2">Uncharacterized protein</fullName>
    </submittedName>
</protein>
<keyword evidence="3" id="KW-1185">Reference proteome</keyword>
<feature type="region of interest" description="Disordered" evidence="1">
    <location>
        <begin position="153"/>
        <end position="214"/>
    </location>
</feature>
<accession>A0A504YM29</accession>
<reference evidence="2 3" key="1">
    <citation type="submission" date="2019-04" db="EMBL/GenBank/DDBJ databases">
        <title>Annotation for the trematode Fasciola gigantica.</title>
        <authorList>
            <person name="Choi Y.-J."/>
        </authorList>
    </citation>
    <scope>NUCLEOTIDE SEQUENCE [LARGE SCALE GENOMIC DNA]</scope>
    <source>
        <strain evidence="2">Uganda_cow_1</strain>
    </source>
</reference>
<dbReference type="AlphaFoldDB" id="A0A504YM29"/>
<evidence type="ECO:0000256" key="1">
    <source>
        <dbReference type="SAM" id="MobiDB-lite"/>
    </source>
</evidence>
<name>A0A504YM29_FASGI</name>
<sequence>MPDHRTYHFISNFLYNNIRVYAISLIVLSPFTGADGRGLIQPFAVTAGPYPIDEGSDQSTNQPARPVYVYLLDTGKVQATLSGEPLASQAATVSLGPLTVVHSIYSSQFVEPTSVFRCPTTGDLFVADNGAGCVFRCNPITGHTAPFVGAGAPPTSMVHSSQPADPARTSSVPTSTPSPPLSQQQQTQQQSSADDSDASGSFGSASIPLTSIAPGSALEPRSWRQISGLCVTDTGELILSTGSTIRIFSRAGKQINCLVPPTGHTSSGSAHTLAVPMRPVSSLPTFDRTPPSGTDAAHTLGPTPSSPALNRASLHIATTTIIGIQDRMSLSGRSPTHRPTSSTPRGQFGGVCVTPSLTGDTECPDNLGRCLLASYSDRKRSGIAVWPQCYWAPSHYVSELDQEAIEQDAEATIVDNEPIKPFRRWTNLNAAPSPYLVEVDPGFRRLAGLLALPNSRQLVVVDQGAQSLCRIRYA</sequence>
<dbReference type="SUPFAM" id="SSF50969">
    <property type="entry name" value="YVTN repeat-like/Quinoprotein amine dehydrogenase"/>
    <property type="match status" value="1"/>
</dbReference>
<comment type="caution">
    <text evidence="2">The sequence shown here is derived from an EMBL/GenBank/DDBJ whole genome shotgun (WGS) entry which is preliminary data.</text>
</comment>